<protein>
    <submittedName>
        <fullName evidence="2">Uncharacterized protein</fullName>
    </submittedName>
</protein>
<evidence type="ECO:0000313" key="3">
    <source>
        <dbReference type="Proteomes" id="UP000219559"/>
    </source>
</evidence>
<dbReference type="Proteomes" id="UP000219559">
    <property type="component" value="Unassembled WGS sequence"/>
</dbReference>
<keyword evidence="3" id="KW-1185">Reference proteome</keyword>
<name>A0A2A4GDH6_9FLAO</name>
<dbReference type="AlphaFoldDB" id="A0A2A4GDH6"/>
<sequence>MKTLNLIAILGGFASLILPYTHPEIGNWMSIGWGLLFLSWIADGFRTDEMLFLINAHREENPLAFWLTALLWFCFSIMFILKPFFPAYF</sequence>
<gene>
    <name evidence="2" type="ORF">B7P33_01660</name>
</gene>
<dbReference type="OrthoDB" id="7869902at2"/>
<organism evidence="2 3">
    <name type="scientific">Sediminicola luteus</name>
    <dbReference type="NCBI Taxonomy" id="319238"/>
    <lineage>
        <taxon>Bacteria</taxon>
        <taxon>Pseudomonadati</taxon>
        <taxon>Bacteroidota</taxon>
        <taxon>Flavobacteriia</taxon>
        <taxon>Flavobacteriales</taxon>
        <taxon>Flavobacteriaceae</taxon>
        <taxon>Sediminicola</taxon>
    </lineage>
</organism>
<proteinExistence type="predicted"/>
<comment type="caution">
    <text evidence="2">The sequence shown here is derived from an EMBL/GenBank/DDBJ whole genome shotgun (WGS) entry which is preliminary data.</text>
</comment>
<feature type="transmembrane region" description="Helical" evidence="1">
    <location>
        <begin position="25"/>
        <end position="42"/>
    </location>
</feature>
<reference evidence="2 3" key="1">
    <citation type="submission" date="2017-04" db="EMBL/GenBank/DDBJ databases">
        <title>A new member of the family Flavobacteriaceae isolated from ascidians.</title>
        <authorList>
            <person name="Chen L."/>
        </authorList>
    </citation>
    <scope>NUCLEOTIDE SEQUENCE [LARGE SCALE GENOMIC DNA]</scope>
    <source>
        <strain evidence="2 3">HQA918</strain>
    </source>
</reference>
<evidence type="ECO:0000256" key="1">
    <source>
        <dbReference type="SAM" id="Phobius"/>
    </source>
</evidence>
<feature type="transmembrane region" description="Helical" evidence="1">
    <location>
        <begin position="63"/>
        <end position="85"/>
    </location>
</feature>
<keyword evidence="1" id="KW-1133">Transmembrane helix</keyword>
<keyword evidence="1" id="KW-0472">Membrane</keyword>
<evidence type="ECO:0000313" key="2">
    <source>
        <dbReference type="EMBL" id="PCE66034.1"/>
    </source>
</evidence>
<dbReference type="EMBL" id="NBWU01000001">
    <property type="protein sequence ID" value="PCE66034.1"/>
    <property type="molecule type" value="Genomic_DNA"/>
</dbReference>
<keyword evidence="1" id="KW-0812">Transmembrane</keyword>
<dbReference type="RefSeq" id="WP_097441558.1">
    <property type="nucleotide sequence ID" value="NZ_NBWU01000001.1"/>
</dbReference>
<accession>A0A2A4GDH6</accession>